<accession>A0A1A9GLN5</accession>
<gene>
    <name evidence="2" type="ORF">I601_2085</name>
</gene>
<dbReference type="Gene3D" id="3.30.1460.30">
    <property type="entry name" value="YgaC/TfoX-N like chaperone"/>
    <property type="match status" value="1"/>
</dbReference>
<dbReference type="PATRIC" id="fig|1300347.3.peg.2083"/>
<proteinExistence type="predicted"/>
<dbReference type="RefSeq" id="WP_068109067.1">
    <property type="nucleotide sequence ID" value="NZ_CP015079.1"/>
</dbReference>
<dbReference type="STRING" id="1300347.I601_2085"/>
<dbReference type="EMBL" id="CP015079">
    <property type="protein sequence ID" value="ANH38513.1"/>
    <property type="molecule type" value="Genomic_DNA"/>
</dbReference>
<evidence type="ECO:0000259" key="1">
    <source>
        <dbReference type="Pfam" id="PF04993"/>
    </source>
</evidence>
<evidence type="ECO:0000313" key="2">
    <source>
        <dbReference type="EMBL" id="ANH38513.1"/>
    </source>
</evidence>
<protein>
    <recommendedName>
        <fullName evidence="1">TfoX N-terminal domain-containing protein</fullName>
    </recommendedName>
</protein>
<dbReference type="InterPro" id="IPR007076">
    <property type="entry name" value="TfoX_N"/>
</dbReference>
<feature type="domain" description="TfoX N-terminal" evidence="1">
    <location>
        <begin position="20"/>
        <end position="104"/>
    </location>
</feature>
<evidence type="ECO:0000313" key="3">
    <source>
        <dbReference type="Proteomes" id="UP000077868"/>
    </source>
</evidence>
<organism evidence="2 3">
    <name type="scientific">Nocardioides dokdonensis FR1436</name>
    <dbReference type="NCBI Taxonomy" id="1300347"/>
    <lineage>
        <taxon>Bacteria</taxon>
        <taxon>Bacillati</taxon>
        <taxon>Actinomycetota</taxon>
        <taxon>Actinomycetes</taxon>
        <taxon>Propionibacteriales</taxon>
        <taxon>Nocardioidaceae</taxon>
        <taxon>Nocardioides</taxon>
    </lineage>
</organism>
<dbReference type="SUPFAM" id="SSF159894">
    <property type="entry name" value="YgaC/TfoX-N like"/>
    <property type="match status" value="1"/>
</dbReference>
<dbReference type="Proteomes" id="UP000077868">
    <property type="component" value="Chromosome"/>
</dbReference>
<dbReference type="AlphaFoldDB" id="A0A1A9GLN5"/>
<reference evidence="2 3" key="1">
    <citation type="submission" date="2016-03" db="EMBL/GenBank/DDBJ databases">
        <title>Complete genome sequence of a soil Actinobacterium, Nocardioides dokdonensis FR1436.</title>
        <authorList>
            <person name="Kwon S.-K."/>
            <person name="Kim K."/>
            <person name="Kim J.F."/>
        </authorList>
    </citation>
    <scope>NUCLEOTIDE SEQUENCE [LARGE SCALE GENOMIC DNA]</scope>
    <source>
        <strain evidence="2 3">FR1436</strain>
    </source>
</reference>
<sequence>MVDYDTDLLDRLRLLLGGEPGLSERAMFGGVALMLDGKMCVGVMKGGGMMVRLSAEEGESAVQEPYARKMDFTGRPMRGWIIVDSEGLSSEQDLGSWVDRAVRHVRTLPPKTGGVAGP</sequence>
<dbReference type="Pfam" id="PF04993">
    <property type="entry name" value="TfoX_N"/>
    <property type="match status" value="1"/>
</dbReference>
<keyword evidence="3" id="KW-1185">Reference proteome</keyword>
<dbReference type="OrthoDB" id="214902at2"/>
<name>A0A1A9GLN5_9ACTN</name>
<dbReference type="KEGG" id="ndk:I601_2085"/>